<evidence type="ECO:0000313" key="3">
    <source>
        <dbReference type="Proteomes" id="UP000574390"/>
    </source>
</evidence>
<dbReference type="AlphaFoldDB" id="A0A7J6REI6"/>
<proteinExistence type="predicted"/>
<feature type="non-terminal residue" evidence="2">
    <location>
        <position position="1"/>
    </location>
</feature>
<evidence type="ECO:0000256" key="1">
    <source>
        <dbReference type="SAM" id="MobiDB-lite"/>
    </source>
</evidence>
<accession>A0A7J6REI6</accession>
<reference evidence="2 3" key="1">
    <citation type="submission" date="2020-04" db="EMBL/GenBank/DDBJ databases">
        <title>Perkinsus olseni comparative genomics.</title>
        <authorList>
            <person name="Bogema D.R."/>
        </authorList>
    </citation>
    <scope>NUCLEOTIDE SEQUENCE [LARGE SCALE GENOMIC DNA]</scope>
    <source>
        <strain evidence="2">ATCC PRA-205</strain>
    </source>
</reference>
<organism evidence="2 3">
    <name type="scientific">Perkinsus olseni</name>
    <name type="common">Perkinsus atlanticus</name>
    <dbReference type="NCBI Taxonomy" id="32597"/>
    <lineage>
        <taxon>Eukaryota</taxon>
        <taxon>Sar</taxon>
        <taxon>Alveolata</taxon>
        <taxon>Perkinsozoa</taxon>
        <taxon>Perkinsea</taxon>
        <taxon>Perkinsida</taxon>
        <taxon>Perkinsidae</taxon>
        <taxon>Perkinsus</taxon>
    </lineage>
</organism>
<sequence length="344" mass="38515">DRSKPYSRPGKTLQVAGKNSQRSVPSLRKLTSSQVDRQNENELIAGISSLGFLKDHQQNENELINGFSSLALSKGDGENENELTMGVPSLGFSQDDRQNANGLMAGSYGVGMENACYSTWKDSIIGGSVTTATLWARREYANEPYHLDCIGFHQRLKDTTLLSDLTGPFRTLIGKDDIPGFTDVRYVSKYYVNLKYFMPTQLEGDSLTCQQQLDRRIHEGLGGYLLAFNTAHEISSSSMRRAFWDIDEDGTRRGVELVWSRDTGKYMIVSLTIISPYNMPIPENHPIHYSNLEYMNVNTWLPGANPILDYNHLAGRLIEEDVNDNDDPSTRALFDALLNDAPEG</sequence>
<feature type="region of interest" description="Disordered" evidence="1">
    <location>
        <begin position="1"/>
        <end position="35"/>
    </location>
</feature>
<name>A0A7J6REI6_PEROL</name>
<dbReference type="EMBL" id="JABANM010022768">
    <property type="protein sequence ID" value="KAF4719033.1"/>
    <property type="molecule type" value="Genomic_DNA"/>
</dbReference>
<feature type="compositionally biased region" description="Polar residues" evidence="1">
    <location>
        <begin position="17"/>
        <end position="35"/>
    </location>
</feature>
<gene>
    <name evidence="2" type="ORF">FOZ62_031176</name>
</gene>
<evidence type="ECO:0000313" key="2">
    <source>
        <dbReference type="EMBL" id="KAF4719033.1"/>
    </source>
</evidence>
<protein>
    <submittedName>
        <fullName evidence="2">Uncharacterized protein</fullName>
    </submittedName>
</protein>
<comment type="caution">
    <text evidence="2">The sequence shown here is derived from an EMBL/GenBank/DDBJ whole genome shotgun (WGS) entry which is preliminary data.</text>
</comment>
<dbReference type="Proteomes" id="UP000574390">
    <property type="component" value="Unassembled WGS sequence"/>
</dbReference>